<dbReference type="STRING" id="1891675.B1H58_15275"/>
<dbReference type="OrthoDB" id="6432976at2"/>
<feature type="chain" id="PRO_5012913156" evidence="1">
    <location>
        <begin position="21"/>
        <end position="135"/>
    </location>
</feature>
<sequence length="135" mass="14241">MQTKVKALLLLAFLSFGSQAETFTISGKAHCIYPPLSNSKVQAGTALQFQLAPGTYNVSLASNNMSCMNGSLTNGCLISSVYLQGGLGNGRWGTTINSTPMTLNIPTTSTMMAFVTDDNCVDNTGYATIQATKVQ</sequence>
<dbReference type="AlphaFoldDB" id="A0A1W6B867"/>
<dbReference type="RefSeq" id="WP_085071315.1">
    <property type="nucleotide sequence ID" value="NZ_CP019706.1"/>
</dbReference>
<dbReference type="Proteomes" id="UP000192900">
    <property type="component" value="Chromosome"/>
</dbReference>
<name>A0A1W6B867_9GAMM</name>
<evidence type="ECO:0000256" key="1">
    <source>
        <dbReference type="SAM" id="SignalP"/>
    </source>
</evidence>
<dbReference type="EMBL" id="CP019706">
    <property type="protein sequence ID" value="ARJ43259.1"/>
    <property type="molecule type" value="Genomic_DNA"/>
</dbReference>
<evidence type="ECO:0000313" key="2">
    <source>
        <dbReference type="EMBL" id="ARJ43259.1"/>
    </source>
</evidence>
<accession>A0A1W6B867</accession>
<reference evidence="2 3" key="1">
    <citation type="submission" date="2017-02" db="EMBL/GenBank/DDBJ databases">
        <title>Complete genome sequence of the drought resistance-promoting endophyte Pantoea alhagi LTYR-11Z.</title>
        <authorList>
            <person name="Zhang L."/>
        </authorList>
    </citation>
    <scope>NUCLEOTIDE SEQUENCE [LARGE SCALE GENOMIC DNA]</scope>
    <source>
        <strain evidence="2 3">LTYR-11Z</strain>
    </source>
</reference>
<feature type="signal peptide" evidence="1">
    <location>
        <begin position="1"/>
        <end position="20"/>
    </location>
</feature>
<keyword evidence="1" id="KW-0732">Signal</keyword>
<protein>
    <submittedName>
        <fullName evidence="2">Uncharacterized protein</fullName>
    </submittedName>
</protein>
<organism evidence="2 3">
    <name type="scientific">Pantoea alhagi</name>
    <dbReference type="NCBI Taxonomy" id="1891675"/>
    <lineage>
        <taxon>Bacteria</taxon>
        <taxon>Pseudomonadati</taxon>
        <taxon>Pseudomonadota</taxon>
        <taxon>Gammaproteobacteria</taxon>
        <taxon>Enterobacterales</taxon>
        <taxon>Erwiniaceae</taxon>
        <taxon>Pantoea</taxon>
    </lineage>
</organism>
<proteinExistence type="predicted"/>
<evidence type="ECO:0000313" key="3">
    <source>
        <dbReference type="Proteomes" id="UP000192900"/>
    </source>
</evidence>
<keyword evidence="3" id="KW-1185">Reference proteome</keyword>
<dbReference type="KEGG" id="palh:B1H58_15275"/>
<gene>
    <name evidence="2" type="ORF">B1H58_15275</name>
</gene>